<reference evidence="3 4" key="1">
    <citation type="submission" date="2019-08" db="EMBL/GenBank/DDBJ databases">
        <title>Complete genome sequence of Candidatus Uab amorphum.</title>
        <authorList>
            <person name="Shiratori T."/>
            <person name="Suzuki S."/>
            <person name="Kakizawa Y."/>
            <person name="Ishida K."/>
        </authorList>
    </citation>
    <scope>NUCLEOTIDE SEQUENCE [LARGE SCALE GENOMIC DNA]</scope>
    <source>
        <strain evidence="3 4">SRT547</strain>
    </source>
</reference>
<name>A0A5S9IK21_UABAM</name>
<dbReference type="RefSeq" id="WP_151967499.1">
    <property type="nucleotide sequence ID" value="NZ_AP019860.1"/>
</dbReference>
<evidence type="ECO:0000256" key="1">
    <source>
        <dbReference type="SAM" id="Phobius"/>
    </source>
</evidence>
<dbReference type="SUPFAM" id="SSF52266">
    <property type="entry name" value="SGNH hydrolase"/>
    <property type="match status" value="1"/>
</dbReference>
<dbReference type="Gene3D" id="3.40.50.1110">
    <property type="entry name" value="SGNH hydrolase"/>
    <property type="match status" value="1"/>
</dbReference>
<keyword evidence="1" id="KW-1133">Transmembrane helix</keyword>
<gene>
    <name evidence="3" type="ORF">UABAM_01644</name>
</gene>
<dbReference type="InterPro" id="IPR036514">
    <property type="entry name" value="SGNH_hydro_sf"/>
</dbReference>
<accession>A0A5S9IK21</accession>
<evidence type="ECO:0000313" key="3">
    <source>
        <dbReference type="EMBL" id="BBM83293.1"/>
    </source>
</evidence>
<dbReference type="OrthoDB" id="9816001at2"/>
<evidence type="ECO:0000313" key="4">
    <source>
        <dbReference type="Proteomes" id="UP000326354"/>
    </source>
</evidence>
<dbReference type="Pfam" id="PF13472">
    <property type="entry name" value="Lipase_GDSL_2"/>
    <property type="match status" value="1"/>
</dbReference>
<dbReference type="CDD" id="cd00229">
    <property type="entry name" value="SGNH_hydrolase"/>
    <property type="match status" value="1"/>
</dbReference>
<organism evidence="3 4">
    <name type="scientific">Uabimicrobium amorphum</name>
    <dbReference type="NCBI Taxonomy" id="2596890"/>
    <lineage>
        <taxon>Bacteria</taxon>
        <taxon>Pseudomonadati</taxon>
        <taxon>Planctomycetota</taxon>
        <taxon>Candidatus Uabimicrobiia</taxon>
        <taxon>Candidatus Uabimicrobiales</taxon>
        <taxon>Candidatus Uabimicrobiaceae</taxon>
        <taxon>Candidatus Uabimicrobium</taxon>
    </lineage>
</organism>
<keyword evidence="4" id="KW-1185">Reference proteome</keyword>
<keyword evidence="1" id="KW-0812">Transmembrane</keyword>
<sequence length="352" mass="41450">MSARNKKIRVVFRIFLVLLWIGVAFFSAEFYLHYQHDEWLENSKVLQETKRKNAFFTEAYHNNLWAKKWWEYKKNMVLFFEKDGINFQIRTNAQGFRDDDVREKKANELRIVCVGGSTTVEGQTNATTYPNLVEKRLQKHRVDVINCGISGLLSSGEYQKLPVYLSLKPDILMEYNGVNDICRVLVRNWEKDYSSLAKWLHGSLVLKMIFQPSLMPSQKKIDEDIDKVMITNLKKIWQQAKAHNVKMVFCSLAYPDLQKSSTEEIAYLNYNLNAFWRAKYLSIHDYCRVVENYNEQLEKFCNKNNILFIPVAKNLRGSTNYFVDICHLTPEGIEQKSKIIAKHLIEYIEQKK</sequence>
<protein>
    <recommendedName>
        <fullName evidence="2">SGNH hydrolase-type esterase domain-containing protein</fullName>
    </recommendedName>
</protein>
<feature type="transmembrane region" description="Helical" evidence="1">
    <location>
        <begin position="12"/>
        <end position="34"/>
    </location>
</feature>
<dbReference type="PANTHER" id="PTHR30383">
    <property type="entry name" value="THIOESTERASE 1/PROTEASE 1/LYSOPHOSPHOLIPASE L1"/>
    <property type="match status" value="1"/>
</dbReference>
<dbReference type="AlphaFoldDB" id="A0A5S9IK21"/>
<dbReference type="KEGG" id="uam:UABAM_01644"/>
<dbReference type="EMBL" id="AP019860">
    <property type="protein sequence ID" value="BBM83293.1"/>
    <property type="molecule type" value="Genomic_DNA"/>
</dbReference>
<proteinExistence type="predicted"/>
<keyword evidence="1" id="KW-0472">Membrane</keyword>
<feature type="domain" description="SGNH hydrolase-type esterase" evidence="2">
    <location>
        <begin position="113"/>
        <end position="332"/>
    </location>
</feature>
<dbReference type="InterPro" id="IPR051532">
    <property type="entry name" value="Ester_Hydrolysis_Enzymes"/>
</dbReference>
<dbReference type="GO" id="GO:0016788">
    <property type="term" value="F:hydrolase activity, acting on ester bonds"/>
    <property type="evidence" value="ECO:0007669"/>
    <property type="project" value="UniProtKB-ARBA"/>
</dbReference>
<dbReference type="Proteomes" id="UP000326354">
    <property type="component" value="Chromosome"/>
</dbReference>
<dbReference type="InterPro" id="IPR013830">
    <property type="entry name" value="SGNH_hydro"/>
</dbReference>
<evidence type="ECO:0000259" key="2">
    <source>
        <dbReference type="Pfam" id="PF13472"/>
    </source>
</evidence>